<keyword evidence="3" id="KW-1185">Reference proteome</keyword>
<evidence type="ECO:0008006" key="4">
    <source>
        <dbReference type="Google" id="ProtNLM"/>
    </source>
</evidence>
<gene>
    <name evidence="2" type="ORF">Q4481_17700</name>
</gene>
<organism evidence="2 3">
    <name type="scientific">Rhizobium alvei</name>
    <dbReference type="NCBI Taxonomy" id="1132659"/>
    <lineage>
        <taxon>Bacteria</taxon>
        <taxon>Pseudomonadati</taxon>
        <taxon>Pseudomonadota</taxon>
        <taxon>Alphaproteobacteria</taxon>
        <taxon>Hyphomicrobiales</taxon>
        <taxon>Rhizobiaceae</taxon>
        <taxon>Rhizobium/Agrobacterium group</taxon>
        <taxon>Rhizobium</taxon>
    </lineage>
</organism>
<accession>A0ABT8YR98</accession>
<dbReference type="RefSeq" id="WP_304377729.1">
    <property type="nucleotide sequence ID" value="NZ_JAUOZU010000013.1"/>
</dbReference>
<proteinExistence type="predicted"/>
<evidence type="ECO:0000313" key="2">
    <source>
        <dbReference type="EMBL" id="MDO6965799.1"/>
    </source>
</evidence>
<evidence type="ECO:0000256" key="1">
    <source>
        <dbReference type="SAM" id="Phobius"/>
    </source>
</evidence>
<keyword evidence="1" id="KW-0472">Membrane</keyword>
<keyword evidence="1" id="KW-1133">Transmembrane helix</keyword>
<name>A0ABT8YR98_9HYPH</name>
<keyword evidence="1" id="KW-0812">Transmembrane</keyword>
<reference evidence="2" key="1">
    <citation type="journal article" date="2015" name="Int. J. Syst. Evol. Microbiol.">
        <title>Rhizobium alvei sp. nov., isolated from a freshwater river.</title>
        <authorList>
            <person name="Sheu S.Y."/>
            <person name="Huang H.W."/>
            <person name="Young C.C."/>
            <person name="Chen W.M."/>
        </authorList>
    </citation>
    <scope>NUCLEOTIDE SEQUENCE</scope>
    <source>
        <strain evidence="2">TNR-22</strain>
    </source>
</reference>
<feature type="transmembrane region" description="Helical" evidence="1">
    <location>
        <begin position="86"/>
        <end position="104"/>
    </location>
</feature>
<evidence type="ECO:0000313" key="3">
    <source>
        <dbReference type="Proteomes" id="UP001174932"/>
    </source>
</evidence>
<protein>
    <recommendedName>
        <fullName evidence="4">DUF1515 domain-containing protein</fullName>
    </recommendedName>
</protein>
<comment type="caution">
    <text evidence="2">The sequence shown here is derived from an EMBL/GenBank/DDBJ whole genome shotgun (WGS) entry which is preliminary data.</text>
</comment>
<sequence>MEEGHQYALILDRLGRIETRMDADKADASESRRRVHEKLEQQGLTLVALDHRMAAVEKSVDSAAPTLSEFAQRKAQAQGAGMLGRALWYIGGWLLGGAAGIYALRDQIYAWWHWVTMR</sequence>
<reference evidence="2" key="2">
    <citation type="submission" date="2023-07" db="EMBL/GenBank/DDBJ databases">
        <authorList>
            <person name="Shen H."/>
        </authorList>
    </citation>
    <scope>NUCLEOTIDE SEQUENCE</scope>
    <source>
        <strain evidence="2">TNR-22</strain>
    </source>
</reference>
<dbReference type="Proteomes" id="UP001174932">
    <property type="component" value="Unassembled WGS sequence"/>
</dbReference>
<dbReference type="EMBL" id="JAUOZU010000013">
    <property type="protein sequence ID" value="MDO6965799.1"/>
    <property type="molecule type" value="Genomic_DNA"/>
</dbReference>